<dbReference type="EMBL" id="LXQA010749506">
    <property type="protein sequence ID" value="MCI69112.1"/>
    <property type="molecule type" value="Genomic_DNA"/>
</dbReference>
<dbReference type="InterPro" id="IPR012337">
    <property type="entry name" value="RNaseH-like_sf"/>
</dbReference>
<evidence type="ECO:0000313" key="2">
    <source>
        <dbReference type="EMBL" id="MCI69112.1"/>
    </source>
</evidence>
<accession>A0A392U6W3</accession>
<dbReference type="GO" id="GO:0003676">
    <property type="term" value="F:nucleic acid binding"/>
    <property type="evidence" value="ECO:0007669"/>
    <property type="project" value="InterPro"/>
</dbReference>
<dbReference type="Gene3D" id="3.30.420.10">
    <property type="entry name" value="Ribonuclease H-like superfamily/Ribonuclease H"/>
    <property type="match status" value="1"/>
</dbReference>
<organism evidence="2 3">
    <name type="scientific">Trifolium medium</name>
    <dbReference type="NCBI Taxonomy" id="97028"/>
    <lineage>
        <taxon>Eukaryota</taxon>
        <taxon>Viridiplantae</taxon>
        <taxon>Streptophyta</taxon>
        <taxon>Embryophyta</taxon>
        <taxon>Tracheophyta</taxon>
        <taxon>Spermatophyta</taxon>
        <taxon>Magnoliopsida</taxon>
        <taxon>eudicotyledons</taxon>
        <taxon>Gunneridae</taxon>
        <taxon>Pentapetalae</taxon>
        <taxon>rosids</taxon>
        <taxon>fabids</taxon>
        <taxon>Fabales</taxon>
        <taxon>Fabaceae</taxon>
        <taxon>Papilionoideae</taxon>
        <taxon>50 kb inversion clade</taxon>
        <taxon>NPAAA clade</taxon>
        <taxon>Hologalegina</taxon>
        <taxon>IRL clade</taxon>
        <taxon>Trifolieae</taxon>
        <taxon>Trifolium</taxon>
    </lineage>
</organism>
<dbReference type="PANTHER" id="PTHR48475">
    <property type="entry name" value="RIBONUCLEASE H"/>
    <property type="match status" value="1"/>
</dbReference>
<dbReference type="Proteomes" id="UP000265520">
    <property type="component" value="Unassembled WGS sequence"/>
</dbReference>
<proteinExistence type="predicted"/>
<comment type="caution">
    <text evidence="2">The sequence shown here is derived from an EMBL/GenBank/DDBJ whole genome shotgun (WGS) entry which is preliminary data.</text>
</comment>
<reference evidence="2 3" key="1">
    <citation type="journal article" date="2018" name="Front. Plant Sci.">
        <title>Red Clover (Trifolium pratense) and Zigzag Clover (T. medium) - A Picture of Genomic Similarities and Differences.</title>
        <authorList>
            <person name="Dluhosova J."/>
            <person name="Istvanek J."/>
            <person name="Nedelnik J."/>
            <person name="Repkova J."/>
        </authorList>
    </citation>
    <scope>NUCLEOTIDE SEQUENCE [LARGE SCALE GENOMIC DNA]</scope>
    <source>
        <strain evidence="3">cv. 10/8</strain>
        <tissue evidence="2">Leaf</tissue>
    </source>
</reference>
<dbReference type="PANTHER" id="PTHR48475:SF1">
    <property type="entry name" value="RNASE H TYPE-1 DOMAIN-CONTAINING PROTEIN"/>
    <property type="match status" value="1"/>
</dbReference>
<dbReference type="InterPro" id="IPR001584">
    <property type="entry name" value="Integrase_cat-core"/>
</dbReference>
<keyword evidence="3" id="KW-1185">Reference proteome</keyword>
<dbReference type="PROSITE" id="PS50994">
    <property type="entry name" value="INTEGRASE"/>
    <property type="match status" value="1"/>
</dbReference>
<name>A0A392U6W3_9FABA</name>
<evidence type="ECO:0000259" key="1">
    <source>
        <dbReference type="PROSITE" id="PS50994"/>
    </source>
</evidence>
<dbReference type="SUPFAM" id="SSF53098">
    <property type="entry name" value="Ribonuclease H-like"/>
    <property type="match status" value="1"/>
</dbReference>
<protein>
    <recommendedName>
        <fullName evidence="1">Integrase catalytic domain-containing protein</fullName>
    </recommendedName>
</protein>
<feature type="non-terminal residue" evidence="2">
    <location>
        <position position="1"/>
    </location>
</feature>
<feature type="domain" description="Integrase catalytic" evidence="1">
    <location>
        <begin position="1"/>
        <end position="60"/>
    </location>
</feature>
<dbReference type="InterPro" id="IPR036397">
    <property type="entry name" value="RNaseH_sf"/>
</dbReference>
<dbReference type="AlphaFoldDB" id="A0A392U6W3"/>
<evidence type="ECO:0000313" key="3">
    <source>
        <dbReference type="Proteomes" id="UP000265520"/>
    </source>
</evidence>
<sequence length="64" mass="7320">PQTNGQAEVSNREIKKILEKIVSTSRKDWSSKLDEALWTYRTAFKSLIGLTPFQMVYGKSCLKV</sequence>
<dbReference type="GO" id="GO:0015074">
    <property type="term" value="P:DNA integration"/>
    <property type="evidence" value="ECO:0007669"/>
    <property type="project" value="InterPro"/>
</dbReference>